<evidence type="ECO:0000313" key="2">
    <source>
        <dbReference type="EMBL" id="AQY51235.1"/>
    </source>
</evidence>
<evidence type="ECO:0000256" key="1">
    <source>
        <dbReference type="SAM" id="Phobius"/>
    </source>
</evidence>
<keyword evidence="1" id="KW-0472">Membrane</keyword>
<name>A0A1S7FV59_9LIST</name>
<dbReference type="EMBL" id="CP011102">
    <property type="protein sequence ID" value="AQY51235.1"/>
    <property type="molecule type" value="Genomic_DNA"/>
</dbReference>
<keyword evidence="3" id="KW-1185">Reference proteome</keyword>
<feature type="transmembrane region" description="Helical" evidence="1">
    <location>
        <begin position="359"/>
        <end position="384"/>
    </location>
</feature>
<sequence>MDVGDTTRWNSNGKGIWPTKEEVSNGRYKLHIDGSGGDIQKDSSLVYKNAYNATKKYDYSTRIAHFVRVIAVYPQGESQPSDIVMNLFSFPKINVGVISQENEDNRNGYLSFSWDDVESAVGYKVWIFDGKYYVPFDVGTATLWDTDEKGIWPTKEELERNINKLHTDYNGGELSSEPSRLYKLNSIDFSSNDFYHTKVTAYDKYGATIAYFQVPPINLGENINADVGAIDNIQGSNNRLETENFSISYEGNNSYNVEDKVNKENIEIQFTNDEQTEGTWTESDGTTLAIEKDSEGSIFLAGEMVLDSQFDPNQATLDEKLTNDSNTEAFTPLLKANVKYIYRTTTYFDMNSVRTYRGLLIGACGFIPGIGFVSWAIGGAYSLYALNSPNLYGKQHIYSSPDYRYYRYNIYIYKDKKRTKLVKQTTKYMKYW</sequence>
<keyword evidence="1" id="KW-0812">Transmembrane</keyword>
<evidence type="ECO:0000313" key="3">
    <source>
        <dbReference type="Proteomes" id="UP000223060"/>
    </source>
</evidence>
<reference evidence="3" key="1">
    <citation type="submission" date="2015-03" db="EMBL/GenBank/DDBJ databases">
        <authorList>
            <person name="Ferrari E."/>
            <person name="Walter M.C."/>
            <person name="Huptas C."/>
            <person name="Scherer S."/>
            <person name="Mueller-Herbst S."/>
        </authorList>
    </citation>
    <scope>NUCLEOTIDE SEQUENCE [LARGE SCALE GENOMIC DNA]</scope>
    <source>
        <strain evidence="3">LWP01</strain>
    </source>
</reference>
<proteinExistence type="predicted"/>
<protein>
    <submittedName>
        <fullName evidence="2">Uncharacterized protein</fullName>
    </submittedName>
</protein>
<organism evidence="2 3">
    <name type="scientific">Listeria weihenstephanensis</name>
    <dbReference type="NCBI Taxonomy" id="1006155"/>
    <lineage>
        <taxon>Bacteria</taxon>
        <taxon>Bacillati</taxon>
        <taxon>Bacillota</taxon>
        <taxon>Bacilli</taxon>
        <taxon>Bacillales</taxon>
        <taxon>Listeriaceae</taxon>
        <taxon>Listeria</taxon>
    </lineage>
</organism>
<accession>A0A1S7FV59</accession>
<dbReference type="Proteomes" id="UP000223060">
    <property type="component" value="Chromosome"/>
</dbReference>
<gene>
    <name evidence="2" type="ORF">UE46_09340</name>
</gene>
<dbReference type="KEGG" id="lwi:UE46_09340"/>
<dbReference type="RefSeq" id="WP_118907569.1">
    <property type="nucleotide sequence ID" value="NZ_CP011102.1"/>
</dbReference>
<keyword evidence="1" id="KW-1133">Transmembrane helix</keyword>
<dbReference type="AlphaFoldDB" id="A0A1S7FV59"/>